<reference evidence="1" key="1">
    <citation type="submission" date="2020-06" db="EMBL/GenBank/DDBJ databases">
        <title>Whole Genome Sequence of Halomonas aquamarina MB598.</title>
        <authorList>
            <person name="Pervaiz M."/>
            <person name="Fariq A."/>
            <person name="Yasmin A."/>
            <person name="Welch M."/>
        </authorList>
    </citation>
    <scope>NUCLEOTIDE SEQUENCE</scope>
    <source>
        <strain evidence="1">MB598</strain>
    </source>
</reference>
<comment type="caution">
    <text evidence="1">The sequence shown here is derived from an EMBL/GenBank/DDBJ whole genome shotgun (WGS) entry which is preliminary data.</text>
</comment>
<keyword evidence="2" id="KW-1185">Reference proteome</keyword>
<protein>
    <submittedName>
        <fullName evidence="1">DUF3305 domain-containing protein</fullName>
    </submittedName>
</protein>
<accession>A0ACC5VW10</accession>
<evidence type="ECO:0000313" key="1">
    <source>
        <dbReference type="EMBL" id="MBZ5488478.1"/>
    </source>
</evidence>
<name>A0ACC5VW10_9GAMM</name>
<evidence type="ECO:0000313" key="2">
    <source>
        <dbReference type="Proteomes" id="UP001319846"/>
    </source>
</evidence>
<proteinExistence type="predicted"/>
<sequence>MHDNLRTLSVTLAAEPKQMKGFTLTQWRIAQLTPGEQGDYPLGLQLTMTERAAYRFNLSSTSPRLFVRAGFTGQAPRPDAITASQDVAAGWLDGEQQVFESPMPVAIQVWLESYLARHGEAPVQGRKKKRKGAGRAQPTPGQEPPP</sequence>
<dbReference type="EMBL" id="JABYQT010000008">
    <property type="protein sequence ID" value="MBZ5488478.1"/>
    <property type="molecule type" value="Genomic_DNA"/>
</dbReference>
<dbReference type="Proteomes" id="UP001319846">
    <property type="component" value="Unassembled WGS sequence"/>
</dbReference>
<organism evidence="1 2">
    <name type="scientific">Vreelandella aquamarina</name>
    <dbReference type="NCBI Taxonomy" id="77097"/>
    <lineage>
        <taxon>Bacteria</taxon>
        <taxon>Pseudomonadati</taxon>
        <taxon>Pseudomonadota</taxon>
        <taxon>Gammaproteobacteria</taxon>
        <taxon>Oceanospirillales</taxon>
        <taxon>Halomonadaceae</taxon>
        <taxon>Vreelandella</taxon>
    </lineage>
</organism>
<gene>
    <name evidence="1" type="ORF">HW452_13185</name>
</gene>